<dbReference type="PROSITE" id="PS00670">
    <property type="entry name" value="D_2_HYDROXYACID_DH_2"/>
    <property type="match status" value="1"/>
</dbReference>
<dbReference type="SUPFAM" id="SSF52283">
    <property type="entry name" value="Formate/glycerate dehydrogenase catalytic domain-like"/>
    <property type="match status" value="1"/>
</dbReference>
<dbReference type="InterPro" id="IPR029753">
    <property type="entry name" value="D-isomer_DH_CS"/>
</dbReference>
<dbReference type="CDD" id="cd12167">
    <property type="entry name" value="2-Hacid_dh_8"/>
    <property type="match status" value="1"/>
</dbReference>
<comment type="similarity">
    <text evidence="1">Belongs to the D-isomer specific 2-hydroxyacid dehydrogenase family.</text>
</comment>
<dbReference type="EMBL" id="BAAAPM010000003">
    <property type="protein sequence ID" value="GAA1718895.1"/>
    <property type="molecule type" value="Genomic_DNA"/>
</dbReference>
<dbReference type="PANTHER" id="PTHR42789">
    <property type="entry name" value="D-ISOMER SPECIFIC 2-HYDROXYACID DEHYDROGENASE FAMILY PROTEIN (AFU_ORTHOLOGUE AFUA_6G10090)"/>
    <property type="match status" value="1"/>
</dbReference>
<dbReference type="Gene3D" id="3.40.50.720">
    <property type="entry name" value="NAD(P)-binding Rossmann-like Domain"/>
    <property type="match status" value="2"/>
</dbReference>
<dbReference type="Proteomes" id="UP001501138">
    <property type="component" value="Unassembled WGS sequence"/>
</dbReference>
<dbReference type="Pfam" id="PF02826">
    <property type="entry name" value="2-Hacid_dh_C"/>
    <property type="match status" value="1"/>
</dbReference>
<reference evidence="6" key="1">
    <citation type="journal article" date="2019" name="Int. J. Syst. Evol. Microbiol.">
        <title>The Global Catalogue of Microorganisms (GCM) 10K type strain sequencing project: providing services to taxonomists for standard genome sequencing and annotation.</title>
        <authorList>
            <consortium name="The Broad Institute Genomics Platform"/>
            <consortium name="The Broad Institute Genome Sequencing Center for Infectious Disease"/>
            <person name="Wu L."/>
            <person name="Ma J."/>
        </authorList>
    </citation>
    <scope>NUCLEOTIDE SEQUENCE [LARGE SCALE GENOMIC DNA]</scope>
    <source>
        <strain evidence="6">JCM 15589</strain>
    </source>
</reference>
<accession>A0ABP4V6I4</accession>
<dbReference type="SUPFAM" id="SSF51735">
    <property type="entry name" value="NAD(P)-binding Rossmann-fold domains"/>
    <property type="match status" value="1"/>
</dbReference>
<evidence type="ECO:0000256" key="1">
    <source>
        <dbReference type="ARBA" id="ARBA00005854"/>
    </source>
</evidence>
<feature type="domain" description="D-isomer specific 2-hydroxyacid dehydrogenase NAD-binding" evidence="4">
    <location>
        <begin position="125"/>
        <end position="295"/>
    </location>
</feature>
<evidence type="ECO:0000313" key="6">
    <source>
        <dbReference type="Proteomes" id="UP001501138"/>
    </source>
</evidence>
<evidence type="ECO:0000256" key="2">
    <source>
        <dbReference type="ARBA" id="ARBA00023002"/>
    </source>
</evidence>
<protein>
    <submittedName>
        <fullName evidence="5">Hydroxyacid dehydrogenase</fullName>
    </submittedName>
</protein>
<dbReference type="InterPro" id="IPR006140">
    <property type="entry name" value="D-isomer_DH_NAD-bd"/>
</dbReference>
<gene>
    <name evidence="5" type="ORF">GCM10009809_13430</name>
</gene>
<dbReference type="InterPro" id="IPR036291">
    <property type="entry name" value="NAD(P)-bd_dom_sf"/>
</dbReference>
<evidence type="ECO:0000313" key="5">
    <source>
        <dbReference type="EMBL" id="GAA1718895.1"/>
    </source>
</evidence>
<evidence type="ECO:0000256" key="3">
    <source>
        <dbReference type="ARBA" id="ARBA00023027"/>
    </source>
</evidence>
<organism evidence="5 6">
    <name type="scientific">Isoptericola hypogeus</name>
    <dbReference type="NCBI Taxonomy" id="300179"/>
    <lineage>
        <taxon>Bacteria</taxon>
        <taxon>Bacillati</taxon>
        <taxon>Actinomycetota</taxon>
        <taxon>Actinomycetes</taxon>
        <taxon>Micrococcales</taxon>
        <taxon>Promicromonosporaceae</taxon>
        <taxon>Isoptericola</taxon>
    </lineage>
</organism>
<comment type="caution">
    <text evidence="5">The sequence shown here is derived from an EMBL/GenBank/DDBJ whole genome shotgun (WGS) entry which is preliminary data.</text>
</comment>
<keyword evidence="3" id="KW-0520">NAD</keyword>
<keyword evidence="6" id="KW-1185">Reference proteome</keyword>
<evidence type="ECO:0000259" key="4">
    <source>
        <dbReference type="Pfam" id="PF02826"/>
    </source>
</evidence>
<dbReference type="PANTHER" id="PTHR42789:SF1">
    <property type="entry name" value="D-ISOMER SPECIFIC 2-HYDROXYACID DEHYDROGENASE FAMILY PROTEIN (AFU_ORTHOLOGUE AFUA_6G10090)"/>
    <property type="match status" value="1"/>
</dbReference>
<sequence>MSARRVRVAFAMKPDTRARVFGPEQVARFEEVADVRGFLTEYESDAARRVLSGVEVLVTGWGAPFVDGAVLDAAPHLRAILHSAGTVKPYLADDVLERGVRVSSAAGANAVPVAEYTAAMIVLANKKLLPIAARYKTLRQEFDVEQAFPGLGNFGKRVGIVGASKIGRKVVELLRAYALEVVVYDPFLSAADAAALGVEAVGLDELLATSDVVSLHAPSLPATRNLVDARGIGLMRVGATLVNTARGEIVDQDALTRRVVAGELFAILDVTTPWVLDTDHPLYSHDHALLTPHVAGSLGVELGRLADVVLDELRLLVDGRPLEHEIAADVMAITA</sequence>
<proteinExistence type="inferred from homology"/>
<keyword evidence="2" id="KW-0560">Oxidoreductase</keyword>
<dbReference type="InterPro" id="IPR050857">
    <property type="entry name" value="D-2-hydroxyacid_DH"/>
</dbReference>
<name>A0ABP4V6I4_9MICO</name>